<dbReference type="AlphaFoldDB" id="B0D0E1"/>
<dbReference type="EMBL" id="DS547095">
    <property type="protein sequence ID" value="EDR11440.1"/>
    <property type="molecule type" value="Genomic_DNA"/>
</dbReference>
<protein>
    <submittedName>
        <fullName evidence="2">Predicted protein</fullName>
    </submittedName>
</protein>
<dbReference type="InParanoid" id="B0D0E1"/>
<sequence>MACRQRLHSTSICMSTSVYEHRRHIGQGCGTLGQTTTHSCVPFPPFRVSTNTTSVSHSAAAALFAQRQEQWIQGYRDSYIIFPTLSLLAIWVGWLLPLKSMQTKPIPRQRQRRTPHLLAASS</sequence>
<evidence type="ECO:0000256" key="1">
    <source>
        <dbReference type="SAM" id="Phobius"/>
    </source>
</evidence>
<reference evidence="2 3" key="1">
    <citation type="journal article" date="2008" name="Nature">
        <title>The genome of Laccaria bicolor provides insights into mycorrhizal symbiosis.</title>
        <authorList>
            <person name="Martin F."/>
            <person name="Aerts A."/>
            <person name="Ahren D."/>
            <person name="Brun A."/>
            <person name="Danchin E.G.J."/>
            <person name="Duchaussoy F."/>
            <person name="Gibon J."/>
            <person name="Kohler A."/>
            <person name="Lindquist E."/>
            <person name="Pereda V."/>
            <person name="Salamov A."/>
            <person name="Shapiro H.J."/>
            <person name="Wuyts J."/>
            <person name="Blaudez D."/>
            <person name="Buee M."/>
            <person name="Brokstein P."/>
            <person name="Canbaeck B."/>
            <person name="Cohen D."/>
            <person name="Courty P.E."/>
            <person name="Coutinho P.M."/>
            <person name="Delaruelle C."/>
            <person name="Detter J.C."/>
            <person name="Deveau A."/>
            <person name="DiFazio S."/>
            <person name="Duplessis S."/>
            <person name="Fraissinet-Tachet L."/>
            <person name="Lucic E."/>
            <person name="Frey-Klett P."/>
            <person name="Fourrey C."/>
            <person name="Feussner I."/>
            <person name="Gay G."/>
            <person name="Grimwood J."/>
            <person name="Hoegger P.J."/>
            <person name="Jain P."/>
            <person name="Kilaru S."/>
            <person name="Labbe J."/>
            <person name="Lin Y.C."/>
            <person name="Legue V."/>
            <person name="Le Tacon F."/>
            <person name="Marmeisse R."/>
            <person name="Melayah D."/>
            <person name="Montanini B."/>
            <person name="Muratet M."/>
            <person name="Nehls U."/>
            <person name="Niculita-Hirzel H."/>
            <person name="Oudot-Le Secq M.P."/>
            <person name="Peter M."/>
            <person name="Quesneville H."/>
            <person name="Rajashekar B."/>
            <person name="Reich M."/>
            <person name="Rouhier N."/>
            <person name="Schmutz J."/>
            <person name="Yin T."/>
            <person name="Chalot M."/>
            <person name="Henrissat B."/>
            <person name="Kuees U."/>
            <person name="Lucas S."/>
            <person name="Van de Peer Y."/>
            <person name="Podila G.K."/>
            <person name="Polle A."/>
            <person name="Pukkila P.J."/>
            <person name="Richardson P.M."/>
            <person name="Rouze P."/>
            <person name="Sanders I.R."/>
            <person name="Stajich J.E."/>
            <person name="Tunlid A."/>
            <person name="Tuskan G."/>
            <person name="Grigoriev I.V."/>
        </authorList>
    </citation>
    <scope>NUCLEOTIDE SEQUENCE [LARGE SCALE GENOMIC DNA]</scope>
    <source>
        <strain evidence="3">S238N-H82 / ATCC MYA-4686</strain>
    </source>
</reference>
<dbReference type="RefSeq" id="XP_001877337.1">
    <property type="nucleotide sequence ID" value="XM_001877302.1"/>
</dbReference>
<dbReference type="KEGG" id="lbc:LACBIDRAFT_313609"/>
<keyword evidence="1" id="KW-0812">Transmembrane</keyword>
<organism evidence="3">
    <name type="scientific">Laccaria bicolor (strain S238N-H82 / ATCC MYA-4686)</name>
    <name type="common">Bicoloured deceiver</name>
    <name type="synonym">Laccaria laccata var. bicolor</name>
    <dbReference type="NCBI Taxonomy" id="486041"/>
    <lineage>
        <taxon>Eukaryota</taxon>
        <taxon>Fungi</taxon>
        <taxon>Dikarya</taxon>
        <taxon>Basidiomycota</taxon>
        <taxon>Agaricomycotina</taxon>
        <taxon>Agaricomycetes</taxon>
        <taxon>Agaricomycetidae</taxon>
        <taxon>Agaricales</taxon>
        <taxon>Agaricineae</taxon>
        <taxon>Hydnangiaceae</taxon>
        <taxon>Laccaria</taxon>
    </lineage>
</organism>
<keyword evidence="1" id="KW-0472">Membrane</keyword>
<dbReference type="GeneID" id="6073003"/>
<keyword evidence="3" id="KW-1185">Reference proteome</keyword>
<accession>B0D0E1</accession>
<evidence type="ECO:0000313" key="2">
    <source>
        <dbReference type="EMBL" id="EDR11440.1"/>
    </source>
</evidence>
<dbReference type="Proteomes" id="UP000001194">
    <property type="component" value="Unassembled WGS sequence"/>
</dbReference>
<feature type="transmembrane region" description="Helical" evidence="1">
    <location>
        <begin position="79"/>
        <end position="98"/>
    </location>
</feature>
<keyword evidence="1" id="KW-1133">Transmembrane helix</keyword>
<dbReference type="HOGENOM" id="CLU_2027123_0_0_1"/>
<proteinExistence type="predicted"/>
<name>B0D0E1_LACBS</name>
<gene>
    <name evidence="2" type="ORF">LACBIDRAFT_313609</name>
</gene>
<evidence type="ECO:0000313" key="3">
    <source>
        <dbReference type="Proteomes" id="UP000001194"/>
    </source>
</evidence>